<name>A0A3B0TXA4_9ZZZZ</name>
<dbReference type="InterPro" id="IPR011043">
    <property type="entry name" value="Gal_Oxase/kelch_b-propeller"/>
</dbReference>
<dbReference type="InterPro" id="IPR013517">
    <property type="entry name" value="FG-GAP"/>
</dbReference>
<evidence type="ECO:0000313" key="2">
    <source>
        <dbReference type="EMBL" id="VAW22678.1"/>
    </source>
</evidence>
<feature type="domain" description="Secretion system C-terminal sorting" evidence="1">
    <location>
        <begin position="420"/>
        <end position="486"/>
    </location>
</feature>
<dbReference type="PANTHER" id="PTHR36220:SF1">
    <property type="entry name" value="GAMMA TUBULIN COMPLEX COMPONENT C-TERMINAL DOMAIN-CONTAINING PROTEIN"/>
    <property type="match status" value="1"/>
</dbReference>
<feature type="non-terminal residue" evidence="2">
    <location>
        <position position="486"/>
    </location>
</feature>
<dbReference type="NCBIfam" id="TIGR04183">
    <property type="entry name" value="Por_Secre_tail"/>
    <property type="match status" value="1"/>
</dbReference>
<dbReference type="InterPro" id="IPR026444">
    <property type="entry name" value="Secre_tail"/>
</dbReference>
<dbReference type="SUPFAM" id="SSF50965">
    <property type="entry name" value="Galactose oxidase, central domain"/>
    <property type="match status" value="1"/>
</dbReference>
<dbReference type="PANTHER" id="PTHR36220">
    <property type="entry name" value="UNNAMED PRODUCT"/>
    <property type="match status" value="1"/>
</dbReference>
<reference evidence="2" key="1">
    <citation type="submission" date="2018-06" db="EMBL/GenBank/DDBJ databases">
        <authorList>
            <person name="Zhirakovskaya E."/>
        </authorList>
    </citation>
    <scope>NUCLEOTIDE SEQUENCE</scope>
</reference>
<evidence type="ECO:0000259" key="1">
    <source>
        <dbReference type="Pfam" id="PF18962"/>
    </source>
</evidence>
<dbReference type="EMBL" id="UOER01000150">
    <property type="protein sequence ID" value="VAW22678.1"/>
    <property type="molecule type" value="Genomic_DNA"/>
</dbReference>
<dbReference type="AlphaFoldDB" id="A0A3B0TXA4"/>
<protein>
    <recommendedName>
        <fullName evidence="1">Secretion system C-terminal sorting domain-containing protein</fullName>
    </recommendedName>
</protein>
<dbReference type="Gene3D" id="2.130.10.80">
    <property type="entry name" value="Galactose oxidase/kelch, beta-propeller"/>
    <property type="match status" value="1"/>
</dbReference>
<proteinExistence type="predicted"/>
<organism evidence="2">
    <name type="scientific">hydrothermal vent metagenome</name>
    <dbReference type="NCBI Taxonomy" id="652676"/>
    <lineage>
        <taxon>unclassified sequences</taxon>
        <taxon>metagenomes</taxon>
        <taxon>ecological metagenomes</taxon>
    </lineage>
</organism>
<gene>
    <name evidence="2" type="ORF">MNBD_BACTEROID04-287</name>
</gene>
<dbReference type="Pfam" id="PF18962">
    <property type="entry name" value="Por_Secre_tail"/>
    <property type="match status" value="1"/>
</dbReference>
<sequence length="486" mass="50495">MIKKLLHILFIVPMLLFGQTQIGADIIGEALNDQSGISISLSNDGSIVAIGANQNDGVAASAGHVRIFENISSTWTQIGTDIDGVALSDNTGYSVSLSGDGNIVAISAPLNDSAGSKAGQVRIYQNISGTWTQIGAGINGEAADDRFGFKVSLSDNGSVVAIGAQFNDGNGSNAGHVRIYQNISSTWTQIGTDIDGDAVNDQFGASVSLSSDGKIIAIGAIGNDSNGFTSGHVKIYQNILGTWTQIGTNINGEAASDQSGISVSLSSNGGIVAIGAHLNDGSGSNAGHVRIYKNILSTWTQIGTDIDGEAVDDNSGRSISLSSDGSVVAIGAPLNDGSGSNAGHVRIYQNISSTWTQIRVDIDGTGVDYESGKTVSLSSDGNIVAIGAYGSSGFYTGKVRMFNISSVLSNNEFVLENFSIYPNPVSTTLTIQLQNNLELKTVVIYDSLGKKVKEEITKTLNLSALSKGIYYVKVITNMGEATKTII</sequence>
<dbReference type="InterPro" id="IPR037293">
    <property type="entry name" value="Gal_Oxidase_central_sf"/>
</dbReference>
<dbReference type="Pfam" id="PF14312">
    <property type="entry name" value="FG-GAP_2"/>
    <property type="match status" value="2"/>
</dbReference>
<accession>A0A3B0TXA4</accession>